<evidence type="ECO:0000256" key="1">
    <source>
        <dbReference type="SAM" id="Coils"/>
    </source>
</evidence>
<dbReference type="InterPro" id="IPR052818">
    <property type="entry name" value="NEDD1_Spindle_Assembly"/>
</dbReference>
<dbReference type="GO" id="GO:0036064">
    <property type="term" value="C:ciliary basal body"/>
    <property type="evidence" value="ECO:0007669"/>
    <property type="project" value="TreeGrafter"/>
</dbReference>
<gene>
    <name evidence="3" type="ORF">PAXRUDRAFT_830066</name>
</gene>
<dbReference type="SMART" id="SM00320">
    <property type="entry name" value="WD40"/>
    <property type="match status" value="3"/>
</dbReference>
<protein>
    <recommendedName>
        <fullName evidence="5">WD40 repeat-like protein</fullName>
    </recommendedName>
</protein>
<dbReference type="EMBL" id="KN825292">
    <property type="protein sequence ID" value="KIK92307.1"/>
    <property type="molecule type" value="Genomic_DNA"/>
</dbReference>
<feature type="region of interest" description="Disordered" evidence="2">
    <location>
        <begin position="423"/>
        <end position="587"/>
    </location>
</feature>
<keyword evidence="4" id="KW-1185">Reference proteome</keyword>
<evidence type="ECO:0000313" key="3">
    <source>
        <dbReference type="EMBL" id="KIK92307.1"/>
    </source>
</evidence>
<dbReference type="HOGENOM" id="CLU_020126_0_0_1"/>
<dbReference type="GO" id="GO:0000278">
    <property type="term" value="P:mitotic cell cycle"/>
    <property type="evidence" value="ECO:0007669"/>
    <property type="project" value="TreeGrafter"/>
</dbReference>
<accession>A0A0D0D689</accession>
<dbReference type="GO" id="GO:0043015">
    <property type="term" value="F:gamma-tubulin binding"/>
    <property type="evidence" value="ECO:0007669"/>
    <property type="project" value="TreeGrafter"/>
</dbReference>
<dbReference type="Proteomes" id="UP000054538">
    <property type="component" value="Unassembled WGS sequence"/>
</dbReference>
<dbReference type="Gene3D" id="2.130.10.10">
    <property type="entry name" value="YVTN repeat-like/Quinoprotein amine dehydrogenase"/>
    <property type="match status" value="2"/>
</dbReference>
<reference evidence="4" key="2">
    <citation type="submission" date="2015-01" db="EMBL/GenBank/DDBJ databases">
        <title>Evolutionary Origins and Diversification of the Mycorrhizal Mutualists.</title>
        <authorList>
            <consortium name="DOE Joint Genome Institute"/>
            <consortium name="Mycorrhizal Genomics Consortium"/>
            <person name="Kohler A."/>
            <person name="Kuo A."/>
            <person name="Nagy L.G."/>
            <person name="Floudas D."/>
            <person name="Copeland A."/>
            <person name="Barry K.W."/>
            <person name="Cichocki N."/>
            <person name="Veneault-Fourrey C."/>
            <person name="LaButti K."/>
            <person name="Lindquist E.A."/>
            <person name="Lipzen A."/>
            <person name="Lundell T."/>
            <person name="Morin E."/>
            <person name="Murat C."/>
            <person name="Riley R."/>
            <person name="Ohm R."/>
            <person name="Sun H."/>
            <person name="Tunlid A."/>
            <person name="Henrissat B."/>
            <person name="Grigoriev I.V."/>
            <person name="Hibbett D.S."/>
            <person name="Martin F."/>
        </authorList>
    </citation>
    <scope>NUCLEOTIDE SEQUENCE [LARGE SCALE GENOMIC DNA]</scope>
    <source>
        <strain evidence="4">Ve08.2h10</strain>
    </source>
</reference>
<dbReference type="InterPro" id="IPR036322">
    <property type="entry name" value="WD40_repeat_dom_sf"/>
</dbReference>
<evidence type="ECO:0000313" key="4">
    <source>
        <dbReference type="Proteomes" id="UP000054538"/>
    </source>
</evidence>
<dbReference type="InParanoid" id="A0A0D0D689"/>
<dbReference type="OrthoDB" id="1602884at2759"/>
<dbReference type="GO" id="GO:0007020">
    <property type="term" value="P:microtubule nucleation"/>
    <property type="evidence" value="ECO:0007669"/>
    <property type="project" value="TreeGrafter"/>
</dbReference>
<dbReference type="GO" id="GO:0005737">
    <property type="term" value="C:cytoplasm"/>
    <property type="evidence" value="ECO:0007669"/>
    <property type="project" value="TreeGrafter"/>
</dbReference>
<feature type="compositionally biased region" description="Basic and acidic residues" evidence="2">
    <location>
        <begin position="611"/>
        <end position="622"/>
    </location>
</feature>
<feature type="compositionally biased region" description="Basic and acidic residues" evidence="2">
    <location>
        <begin position="654"/>
        <end position="664"/>
    </location>
</feature>
<dbReference type="GO" id="GO:0000922">
    <property type="term" value="C:spindle pole"/>
    <property type="evidence" value="ECO:0007669"/>
    <property type="project" value="TreeGrafter"/>
</dbReference>
<sequence length="771" mass="83196">MLSIVTRSGTSLVDPSSLKDPLSSFPVSSSLECSANAWSPDNSQLYLASSTSIKRYTLSEGLLEEVYSGSNPVTCLAVKAGSNTVFFAAANKVWSVDCARSPGKACSSLEPHKSPVTTISMSNDGTLLASASTSAVLVHNLTLSSHTPLRGLPDGTVVTCCMFHQHSRTRLLLGVGREVAIYDSTRPSGPLRLIRIPGGSSGNIVSMADSPFSKSLVAAATSNGDIALVDLDKDNGILKSVNVQTSLTSCAFTAEGAAIYLGTENGKLMILDLRALEKEPKSVIIGDGDSPIKAINVQKKAKSNPAETKVKSALATAKKTPPELLEPRTSARVPCVSSSPARARCKAGTIGAGVKSPVRVTVASKLRGGSGVTPRKKLFSQVRSPLTDNKNLGLDAQLSNYRSPTSSRDFETLRLEKDEEINEMKTRSSVMSRKSTEQVNAPHFSKRIPSSLNKPGKDAKGRLAVESGPSESISGHFARMRSGSILDGGPKEAGQISSTRRVISESHSGSSTRQRVTRLTSSATAGSRVSSKLSPQVVSGTQRKEQRSATPDNDEDRPNMSPPDLPRDPVTPISLGKNRRKAPMTTMTSAGMGVVGFGSPEVVRWAKGDTCKEKEKEKEVGVKKARFLRHQGTAESDRESDDNQAGTDFESPANEERDNAREQELSMQVSPRRPTAPSTWLPSPHRPSAANLNMNAAAQDFLRNIVRDVMYDFQRETKAEMVGLHLDLVRMGRGWRRELREVLEESGGEIQQLKEENKRLREENERLRRGH</sequence>
<organism evidence="3 4">
    <name type="scientific">Paxillus rubicundulus Ve08.2h10</name>
    <dbReference type="NCBI Taxonomy" id="930991"/>
    <lineage>
        <taxon>Eukaryota</taxon>
        <taxon>Fungi</taxon>
        <taxon>Dikarya</taxon>
        <taxon>Basidiomycota</taxon>
        <taxon>Agaricomycotina</taxon>
        <taxon>Agaricomycetes</taxon>
        <taxon>Agaricomycetidae</taxon>
        <taxon>Boletales</taxon>
        <taxon>Paxilineae</taxon>
        <taxon>Paxillaceae</taxon>
        <taxon>Paxillus</taxon>
    </lineage>
</organism>
<dbReference type="GO" id="GO:0005814">
    <property type="term" value="C:centriole"/>
    <property type="evidence" value="ECO:0007669"/>
    <property type="project" value="TreeGrafter"/>
</dbReference>
<feature type="compositionally biased region" description="Polar residues" evidence="2">
    <location>
        <begin position="495"/>
        <end position="541"/>
    </location>
</feature>
<keyword evidence="1" id="KW-0175">Coiled coil</keyword>
<dbReference type="InterPro" id="IPR001680">
    <property type="entry name" value="WD40_rpt"/>
</dbReference>
<dbReference type="AlphaFoldDB" id="A0A0D0D689"/>
<dbReference type="PANTHER" id="PTHR44414">
    <property type="entry name" value="PROTEIN NEDD1"/>
    <property type="match status" value="1"/>
</dbReference>
<dbReference type="SUPFAM" id="SSF50978">
    <property type="entry name" value="WD40 repeat-like"/>
    <property type="match status" value="1"/>
</dbReference>
<feature type="coiled-coil region" evidence="1">
    <location>
        <begin position="736"/>
        <end position="770"/>
    </location>
</feature>
<feature type="region of interest" description="Disordered" evidence="2">
    <location>
        <begin position="611"/>
        <end position="688"/>
    </location>
</feature>
<dbReference type="InterPro" id="IPR015943">
    <property type="entry name" value="WD40/YVTN_repeat-like_dom_sf"/>
</dbReference>
<evidence type="ECO:0000256" key="2">
    <source>
        <dbReference type="SAM" id="MobiDB-lite"/>
    </source>
</evidence>
<proteinExistence type="predicted"/>
<name>A0A0D0D689_9AGAM</name>
<dbReference type="PANTHER" id="PTHR44414:SF1">
    <property type="entry name" value="PROTEIN NEDD1"/>
    <property type="match status" value="1"/>
</dbReference>
<reference evidence="3 4" key="1">
    <citation type="submission" date="2014-04" db="EMBL/GenBank/DDBJ databases">
        <authorList>
            <consortium name="DOE Joint Genome Institute"/>
            <person name="Kuo A."/>
            <person name="Kohler A."/>
            <person name="Jargeat P."/>
            <person name="Nagy L.G."/>
            <person name="Floudas D."/>
            <person name="Copeland A."/>
            <person name="Barry K.W."/>
            <person name="Cichocki N."/>
            <person name="Veneault-Fourrey C."/>
            <person name="LaButti K."/>
            <person name="Lindquist E.A."/>
            <person name="Lipzen A."/>
            <person name="Lundell T."/>
            <person name="Morin E."/>
            <person name="Murat C."/>
            <person name="Sun H."/>
            <person name="Tunlid A."/>
            <person name="Henrissat B."/>
            <person name="Grigoriev I.V."/>
            <person name="Hibbett D.S."/>
            <person name="Martin F."/>
            <person name="Nordberg H.P."/>
            <person name="Cantor M.N."/>
            <person name="Hua S.X."/>
        </authorList>
    </citation>
    <scope>NUCLEOTIDE SEQUENCE [LARGE SCALE GENOMIC DNA]</scope>
    <source>
        <strain evidence="3 4">Ve08.2h10</strain>
    </source>
</reference>
<feature type="compositionally biased region" description="Polar residues" evidence="2">
    <location>
        <begin position="427"/>
        <end position="439"/>
    </location>
</feature>
<evidence type="ECO:0008006" key="5">
    <source>
        <dbReference type="Google" id="ProtNLM"/>
    </source>
</evidence>
<dbReference type="STRING" id="930991.A0A0D0D689"/>